<dbReference type="Pfam" id="PF04326">
    <property type="entry name" value="SLFN_AlbA_2"/>
    <property type="match status" value="1"/>
</dbReference>
<name>A0A0P4VWI2_SCYOL</name>
<dbReference type="InterPro" id="IPR029684">
    <property type="entry name" value="Schlafen"/>
</dbReference>
<evidence type="ECO:0000259" key="1">
    <source>
        <dbReference type="Pfam" id="PF04326"/>
    </source>
</evidence>
<accession>A0A0P4VWI2</accession>
<dbReference type="InterPro" id="IPR007421">
    <property type="entry name" value="Schlafen_AlbA_2_dom"/>
</dbReference>
<proteinExistence type="predicted"/>
<evidence type="ECO:0000313" key="2">
    <source>
        <dbReference type="EMBL" id="JAI60317.1"/>
    </source>
</evidence>
<sequence>MDTTRKRESSDHLNLIKQLKVLYFRVQIGMKTSEVSDALTSLSSHMNLLHKTTGPDKLAIELLKFSQSLQSNTKLAECFLVQFMNYIESTIDLEKNLDTVKEIIRYLLPCINVALKNQPKEQIPNKLLKDDFLSNLYKSIVNTFRKESLYQEGSTTDILNYQNTEDRTVKAHIVRMNQRDSKRTFQETFGDCGNIASLYLIYVWQIYMIYEIRKENSVQSSIHSLTQTMEKSGKYIVVVPDKDLKKMALTDPLSPAGRYYKILTQTDKVAARHPIPDLDFEWTDLQISVLHPNGVAFLANSATWNHSLRKISSTIEGLEVKRSLRFVPVLGSTFALSVKSGMNTPNKAEGVSFIRVRVVRVTQSICGVYGIDTGSFYSCRVRNLVLLPASIINLPPCGRLARLPVVPSPASSSVAPALSLVAALAQHTTLALSLSPGDILQASLWLQVAELNLPTLHFLKALTCQPATHHLLSTIASVVADHLLRLTEGDQPNREVTILLISILTSTMNKSSKISLMLARRGLFTALCEAALTWRCQEVWECIKVLLGRKQLIMKFLSHNNRAAHLEAPVRNLKPLQPCKAISADSLDTSPTVMQMANLSTPDYNWDLKMRATFTSPQLVQNPCLGNWCWDKDKVLSCHTSVLQRGHHLGLKTDLTHHVLQERNISSICSDTLLQIILGMLNTHLGGKIYIGLNQFGVVEGIKMTRDQQDCFLLGFSKIVTSDIYPSLLPCDSVAHFVLVQQPDAASPQSEFAYYVIILTIQPEPKQVYFSKDHPGKLYIRDGGVTLTLHGSCQAELLSKSHIWAQELEQQVNEEKQALLQLAIGRSHQH</sequence>
<feature type="domain" description="Schlafen AlbA-2" evidence="1">
    <location>
        <begin position="668"/>
        <end position="784"/>
    </location>
</feature>
<reference evidence="2" key="1">
    <citation type="submission" date="2015-09" db="EMBL/GenBank/DDBJ databases">
        <title>Scylla olivacea transcriptome.</title>
        <authorList>
            <person name="Ikhwanuddin M."/>
        </authorList>
    </citation>
    <scope>NUCLEOTIDE SEQUENCE</scope>
</reference>
<dbReference type="AlphaFoldDB" id="A0A0P4VWI2"/>
<dbReference type="EMBL" id="GDRN01091182">
    <property type="protein sequence ID" value="JAI60317.1"/>
    <property type="molecule type" value="Transcribed_RNA"/>
</dbReference>
<dbReference type="PANTHER" id="PTHR12155">
    <property type="entry name" value="SCHLAFEN"/>
    <property type="match status" value="1"/>
</dbReference>
<dbReference type="PANTHER" id="PTHR12155:SF41">
    <property type="entry name" value="SCHLAFEN ALBA-2 DOMAIN-CONTAINING PROTEIN"/>
    <property type="match status" value="1"/>
</dbReference>
<organism evidence="2">
    <name type="scientific">Scylla olivacea</name>
    <name type="common">Orange mud crab</name>
    <name type="synonym">Cancer olivacea</name>
    <dbReference type="NCBI Taxonomy" id="85551"/>
    <lineage>
        <taxon>Eukaryota</taxon>
        <taxon>Metazoa</taxon>
        <taxon>Ecdysozoa</taxon>
        <taxon>Arthropoda</taxon>
        <taxon>Crustacea</taxon>
        <taxon>Multicrustacea</taxon>
        <taxon>Malacostraca</taxon>
        <taxon>Eumalacostraca</taxon>
        <taxon>Eucarida</taxon>
        <taxon>Decapoda</taxon>
        <taxon>Pleocyemata</taxon>
        <taxon>Brachyura</taxon>
        <taxon>Eubrachyura</taxon>
        <taxon>Portunoidea</taxon>
        <taxon>Portunidae</taxon>
        <taxon>Portuninae</taxon>
        <taxon>Scylla</taxon>
    </lineage>
</organism>
<protein>
    <recommendedName>
        <fullName evidence="1">Schlafen AlbA-2 domain-containing protein</fullName>
    </recommendedName>
</protein>